<accession>A0A6C0EHX4</accession>
<sequence length="1314" mass="150922">MQFNMPTRKPPLKKSLLKNKKPFILDDDDVKHIKLNKDDTLKKSKIVFETRSNTESSSDLNVASATTNKFLSYDHSFSRNYEINASLVKKDDNLFVLTSAHHNVKKSIVNPITQYTYKNFEPLYDFDFGSTEMLLTIDEKDKDFVENVYPHGIGIGSDVWGFVNKTFDGERLIEEYYSLVTTEKGMVIYKMDGDSRVTSGKHFCYPLQFISGSTENTWGDAKTYDVTSMTLNFKEIKASKKIMRNSLIKFIIVKRIYNGETIVLQYPVIVYGKVLEVLNDNKSNSELSMDNMHPHLMSHDNNNESVDIHVRIKTDFNWQHGDHCHNIMLVNNDALDEKPYSLPEDITAHVTIKNPERKLSCYFTKESKGRLLAIDLKPLLVNQKAVVTYDYFDDSKKPFKLEDNKIVEIGATTGSHDVYVNEEQGILYNVGMQVLLDNGDTISTGVCYDLKENHLQPVPKSIILDFPVNYLHDIIVESYNRSEQHALLGIPMNKTKELMFIAIGSTGADYALYDVTNLNKIEKISSWLIEGGGYYHQVWFTSDKRYMVISDEHQPDDVRYINRVPILRLYYDINNERLQLYHVQDIQNPFPTRNHNQYIVNNIDLFGKNNNEFEDWVFGSNYNSGIQAEKISYKKFDKNNFESEFDYEIRQKPFDLEFMGFIDTEVGSSDYSFGGSWSVYPFWELEKTAEQIKYLSSGDHSMTIFKFKNGVENLLQFDLHNDGRVQKCHPTQVMPKGAKYSMKYDEARPNKSMRSTRIDGINETAKLSKKDGTYENVVLTPVGYSEKLDVQIYYVAISNSHIDEFIYLECADKVNNDDLIYAYCGNHKCEGKVIKNMATDHYRVDKGQGLDPTGYAQYYEITPNNIILYPSRVGEIITNLPARLGDSGNPVVNKNNEFVGFINSVDVTGGNSGIVNVCDGINNFLKPMDIPSKTTNINGIEGIYNNRINQITNDDPSKLSVVAINERTGKMYFYISSSLSKYFMMDLLQSGYTSNENGFYKEVTGNNYASGLFNMNETNYYTRSFLGGEFLFNVYTILIKSKEKTNFLFAEECFGEYKNRGPRVIFIGYDEPKKYEENFTEYNEETGYYYCYIKVYLVSENNDNIDKLFTDDQFINPLGLVSGHIPKNDDKMKSEESEMEFMVVNNFVSEEQSKPSWYYDRRISYSASVYPFSDGVPSLFPYFKRSSNALTNVNEYSGLTKEKPLKLTGFGESRIDQLKTSGINIQIYQNKTIDHESRVTFSQGWNAVNSSLNIPYELGVSVTSLDGKNVNSDNFEYILHTIPYEENKKVIIGTNTGDFEIPLVRYKNNSHGII</sequence>
<name>A0A6C0EHX4_9ZZZZ</name>
<protein>
    <submittedName>
        <fullName evidence="1">Uncharacterized protein</fullName>
    </submittedName>
</protein>
<organism evidence="1">
    <name type="scientific">viral metagenome</name>
    <dbReference type="NCBI Taxonomy" id="1070528"/>
    <lineage>
        <taxon>unclassified sequences</taxon>
        <taxon>metagenomes</taxon>
        <taxon>organismal metagenomes</taxon>
    </lineage>
</organism>
<reference evidence="1" key="1">
    <citation type="journal article" date="2020" name="Nature">
        <title>Giant virus diversity and host interactions through global metagenomics.</title>
        <authorList>
            <person name="Schulz F."/>
            <person name="Roux S."/>
            <person name="Paez-Espino D."/>
            <person name="Jungbluth S."/>
            <person name="Walsh D.A."/>
            <person name="Denef V.J."/>
            <person name="McMahon K.D."/>
            <person name="Konstantinidis K.T."/>
            <person name="Eloe-Fadrosh E.A."/>
            <person name="Kyrpides N.C."/>
            <person name="Woyke T."/>
        </authorList>
    </citation>
    <scope>NUCLEOTIDE SEQUENCE</scope>
    <source>
        <strain evidence="1">GVMAG-M-3300001348-25</strain>
    </source>
</reference>
<dbReference type="EMBL" id="MN738853">
    <property type="protein sequence ID" value="QHT28231.1"/>
    <property type="molecule type" value="Genomic_DNA"/>
</dbReference>
<proteinExistence type="predicted"/>
<evidence type="ECO:0000313" key="1">
    <source>
        <dbReference type="EMBL" id="QHT28231.1"/>
    </source>
</evidence>